<keyword evidence="3" id="KW-1185">Reference proteome</keyword>
<dbReference type="InterPro" id="IPR050177">
    <property type="entry name" value="Lipid_A_modif_metabolic_enz"/>
</dbReference>
<dbReference type="Gene3D" id="3.40.50.720">
    <property type="entry name" value="NAD(P)-binding Rossmann-like Domain"/>
    <property type="match status" value="1"/>
</dbReference>
<dbReference type="Pfam" id="PF01370">
    <property type="entry name" value="Epimerase"/>
    <property type="match status" value="1"/>
</dbReference>
<dbReference type="EMBL" id="JACHJI010000004">
    <property type="protein sequence ID" value="MBB4898701.1"/>
    <property type="molecule type" value="Genomic_DNA"/>
</dbReference>
<feature type="domain" description="NAD-dependent epimerase/dehydratase" evidence="1">
    <location>
        <begin position="32"/>
        <end position="132"/>
    </location>
</feature>
<dbReference type="Proteomes" id="UP000579523">
    <property type="component" value="Unassembled WGS sequence"/>
</dbReference>
<protein>
    <submittedName>
        <fullName evidence="2">Nucleoside-diphosphate-sugar epimerase</fullName>
    </submittedName>
</protein>
<name>A0A7W7PPM9_9ACTN</name>
<sequence>MRPGPRAVADLEAGRFGPACPVCGTAPEPGLVGEDAPADPRNVYATTELAREHLAAWARSTGGSAVSLRHHDVHGPRMPRDTPYAGVASFLRSAPARGEAPRLFGDGGQRRDFVHVRDVAAATAAALEAETAAGALTAYDTGSGAPRTVGEPARAPAGAYGGPEPAVTGEYRLDDVRHITADSSRLRAARGVILTPVPSAAGPRSGSPR</sequence>
<proteinExistence type="predicted"/>
<dbReference type="InterPro" id="IPR001509">
    <property type="entry name" value="Epimerase_deHydtase"/>
</dbReference>
<dbReference type="InterPro" id="IPR036291">
    <property type="entry name" value="NAD(P)-bd_dom_sf"/>
</dbReference>
<comment type="caution">
    <text evidence="2">The sequence shown here is derived from an EMBL/GenBank/DDBJ whole genome shotgun (WGS) entry which is preliminary data.</text>
</comment>
<dbReference type="PANTHER" id="PTHR43245:SF13">
    <property type="entry name" value="UDP-D-APIOSE_UDP-D-XYLOSE SYNTHASE 2"/>
    <property type="match status" value="1"/>
</dbReference>
<accession>A0A7W7PPM9</accession>
<evidence type="ECO:0000313" key="2">
    <source>
        <dbReference type="EMBL" id="MBB4898701.1"/>
    </source>
</evidence>
<dbReference type="SUPFAM" id="SSF51735">
    <property type="entry name" value="NAD(P)-binding Rossmann-fold domains"/>
    <property type="match status" value="1"/>
</dbReference>
<evidence type="ECO:0000259" key="1">
    <source>
        <dbReference type="Pfam" id="PF01370"/>
    </source>
</evidence>
<dbReference type="PANTHER" id="PTHR43245">
    <property type="entry name" value="BIFUNCTIONAL POLYMYXIN RESISTANCE PROTEIN ARNA"/>
    <property type="match status" value="1"/>
</dbReference>
<dbReference type="AlphaFoldDB" id="A0A7W7PPM9"/>
<reference evidence="2 3" key="1">
    <citation type="submission" date="2020-08" db="EMBL/GenBank/DDBJ databases">
        <title>Genomic Encyclopedia of Type Strains, Phase III (KMG-III): the genomes of soil and plant-associated and newly described type strains.</title>
        <authorList>
            <person name="Whitman W."/>
        </authorList>
    </citation>
    <scope>NUCLEOTIDE SEQUENCE [LARGE SCALE GENOMIC DNA]</scope>
    <source>
        <strain evidence="2 3">CECT 3273</strain>
    </source>
</reference>
<gene>
    <name evidence="2" type="ORF">FHS37_002759</name>
</gene>
<organism evidence="2 3">
    <name type="scientific">Streptomyces griseomycini</name>
    <dbReference type="NCBI Taxonomy" id="66895"/>
    <lineage>
        <taxon>Bacteria</taxon>
        <taxon>Bacillati</taxon>
        <taxon>Actinomycetota</taxon>
        <taxon>Actinomycetes</taxon>
        <taxon>Kitasatosporales</taxon>
        <taxon>Streptomycetaceae</taxon>
        <taxon>Streptomyces</taxon>
    </lineage>
</organism>
<evidence type="ECO:0000313" key="3">
    <source>
        <dbReference type="Proteomes" id="UP000579523"/>
    </source>
</evidence>